<accession>A0A811TDN1</accession>
<proteinExistence type="predicted"/>
<dbReference type="EMBL" id="CAJHIS010000006">
    <property type="protein sequence ID" value="CAD6492627.1"/>
    <property type="molecule type" value="Genomic_DNA"/>
</dbReference>
<name>A0A811TDN1_9EURY</name>
<dbReference type="Proteomes" id="UP000634805">
    <property type="component" value="Unassembled WGS sequence"/>
</dbReference>
<evidence type="ECO:0000313" key="2">
    <source>
        <dbReference type="Proteomes" id="UP000634805"/>
    </source>
</evidence>
<protein>
    <submittedName>
        <fullName evidence="1">MG2 domain protein</fullName>
    </submittedName>
</protein>
<gene>
    <name evidence="1" type="ORF">EMLJLAPB_00333</name>
</gene>
<comment type="caution">
    <text evidence="1">The sequence shown here is derived from an EMBL/GenBank/DDBJ whole genome shotgun (WGS) entry which is preliminary data.</text>
</comment>
<sequence>MRMSGLPILVVAVILLAAVLAPAMGMSLMNNSNSSSNFNESLNNTTNPVHDSKTPCLSPSIEAALPIGSPDEPPVVATPRTYGNTTLEEKTVFERNDSMFINVSISDVNGASDLNTILITILNANSDTILDNDIMTQDTPVTSGYVYNYFWMVPDDADSGTWTIEVYANDTLGNMGSASVRFIVNITNATVPENKNVTVDLIATKEHFVLNENPEFTFIVNYNTTGGESKANKTGLKAPALGEPKPNMKPFSVNAFSKRVGLKTLATPTETISTSVYYKDELLDIEPEIEKIGEGDFSIKIPSKRAFRAGLYKLKVELAKDNVTYVEEQEFEWGLVSLNTRKSIYKPGETGKFIIVVLDKAGHPVCDTDVSLVVTNPNNEKAVYSTADGTILPCNECGIYTADYPTEVEGNHIIDITALIDGTEVDFSTYFLVQQDYEFDIIRTAKSKIDPVKRDWFDVAINVESFAGANVNSITIKEFVPAEFDLNTDADIIEAGDTKVLTWNKNLTGNKASVSYSYSVPHIWPYLYALGPAEIGYGSERFTEARAWYVAVDPETIFHETFPNSTGTGGWDGSAQDKPGWVTIQGDGDPNDIQINAEDINAGTLPPSGGNNLNFEDCDHGFHTPEDFDIAYVSVDLSGYSGVEISYYWQDGGCGSTEGMRSAYSTDSTDGKDGTWTLMYEHVDEADDVWVKDTYSLPDAACVATFKLRFSAKMSASKEHIYIDDVMVTGSLPDTTSPWWSSPETDPVIIYENDVVAFFTDWNDNVALSGYIFSTNHSGTWVNESFTSFGCTPDTAEQEMTITASAGTTVGWRFYANDTSDNWNVTDVQTFVVQDGTPPEWSSPETDPKTVKEDDVVTFFTDWNDNVALSGYIFSTNHSGAWVNSSFVSFSGTFNISENVTQITASAGTTVGWRFYANDTSNNWNVTANQSFVVQSAEVITPVTTFMICGRVFYEDGSECNNSLVVNITNLNNSKQWSAKTNASYNYYQLILANGTDLNATEVLQFNVSDGFRYNVTNHTVTQENITDGGLFNFNFTLPTPPSPSTPYVICGRVFYKNGTACNNPTVNLTNMNNSRQWQAETNASYNYYQIALAGGTDLNATEILQFNVKAPDASQFNTTSHTVTQDKIDGGGLFNFNLTLKAPETPFIIYGRVNYDNGTACDDPTVNITNTNTSITWQAETHSGYNYYQLVLDTTNISTGNVLSFNATDGTEFNVTNYTVTQENMADGGLFDFNLTLLSGSQTEGPTVDSITITPDDSGEAGVQINPTPGGNTTVNISAVVSDPEGWDDVDTVNATITGPGTVSDSPVTLSFVSNSSLMTATYNGTFNMSFYYANGTYTVDVTATDNGSLTGSNSTTFNYTTAIALELDTGTVNFSSSGPIDPGEMNEVLGDEDMSTLNNATVRNIGNVVIDMNVSGTDMTSAGNVVTKDNIEARINETNYQNMSMSRCFDVDMSIGFSSLENADFTLFVPYGTQQGDYSGTITLTAKPS</sequence>
<reference evidence="1" key="1">
    <citation type="submission" date="2020-10" db="EMBL/GenBank/DDBJ databases">
        <authorList>
            <person name="Hahn C.J."/>
            <person name="Laso-Perez R."/>
            <person name="Vulcano F."/>
            <person name="Vaziourakis K.-M."/>
            <person name="Stokke R."/>
            <person name="Steen I.H."/>
            <person name="Teske A."/>
            <person name="Boetius A."/>
            <person name="Liebeke M."/>
            <person name="Amann R."/>
            <person name="Knittel K."/>
        </authorList>
    </citation>
    <scope>NUCLEOTIDE SEQUENCE</scope>
    <source>
        <strain evidence="1">Gfbio:e3339647-f889-4370-9287-4fb5cb688e4c:AG392D22_GoMArc1</strain>
    </source>
</reference>
<evidence type="ECO:0000313" key="1">
    <source>
        <dbReference type="EMBL" id="CAD6492627.1"/>
    </source>
</evidence>
<organism evidence="1 2">
    <name type="scientific">Candidatus Argoarchaeum ethanivorans</name>
    <dbReference type="NCBI Taxonomy" id="2608793"/>
    <lineage>
        <taxon>Archaea</taxon>
        <taxon>Methanobacteriati</taxon>
        <taxon>Methanobacteriota</taxon>
        <taxon>Stenosarchaea group</taxon>
        <taxon>Methanomicrobia</taxon>
        <taxon>Methanosarcinales</taxon>
        <taxon>Methanosarcinales incertae sedis</taxon>
        <taxon>GOM Arc I cluster</taxon>
        <taxon>Candidatus Argoarchaeum</taxon>
    </lineage>
</organism>
<dbReference type="Gene3D" id="2.60.40.1930">
    <property type="match status" value="1"/>
</dbReference>